<keyword evidence="3 6" id="KW-0815">Transposition</keyword>
<evidence type="ECO:0000256" key="1">
    <source>
        <dbReference type="ARBA" id="ARBA00002190"/>
    </source>
</evidence>
<dbReference type="Proteomes" id="UP001499990">
    <property type="component" value="Unassembled WGS sequence"/>
</dbReference>
<keyword evidence="4 6" id="KW-0238">DNA-binding</keyword>
<dbReference type="PANTHER" id="PTHR33217">
    <property type="entry name" value="TRANSPOSASE FOR INSERTION SEQUENCE ELEMENT IS1081"/>
    <property type="match status" value="1"/>
</dbReference>
<evidence type="ECO:0000256" key="3">
    <source>
        <dbReference type="ARBA" id="ARBA00022578"/>
    </source>
</evidence>
<comment type="function">
    <text evidence="1 6">Required for the transposition of the insertion element.</text>
</comment>
<keyword evidence="5 6" id="KW-0233">DNA recombination</keyword>
<evidence type="ECO:0000256" key="4">
    <source>
        <dbReference type="ARBA" id="ARBA00023125"/>
    </source>
</evidence>
<gene>
    <name evidence="7" type="ORF">GCM10020367_69750</name>
</gene>
<keyword evidence="6" id="KW-0814">Transposable element</keyword>
<dbReference type="Pfam" id="PF00872">
    <property type="entry name" value="Transposase_mut"/>
    <property type="match status" value="1"/>
</dbReference>
<name>A0ABP6SNB5_9ACTN</name>
<protein>
    <recommendedName>
        <fullName evidence="6">Mutator family transposase</fullName>
    </recommendedName>
</protein>
<evidence type="ECO:0000256" key="5">
    <source>
        <dbReference type="ARBA" id="ARBA00023172"/>
    </source>
</evidence>
<dbReference type="InterPro" id="IPR001207">
    <property type="entry name" value="Transposase_mutator"/>
</dbReference>
<dbReference type="PANTHER" id="PTHR33217:SF8">
    <property type="entry name" value="MUTATOR FAMILY TRANSPOSASE"/>
    <property type="match status" value="1"/>
</dbReference>
<evidence type="ECO:0000313" key="8">
    <source>
        <dbReference type="Proteomes" id="UP001499990"/>
    </source>
</evidence>
<organism evidence="7 8">
    <name type="scientific">Streptomyces sannanensis</name>
    <dbReference type="NCBI Taxonomy" id="285536"/>
    <lineage>
        <taxon>Bacteria</taxon>
        <taxon>Bacillati</taxon>
        <taxon>Actinomycetota</taxon>
        <taxon>Actinomycetes</taxon>
        <taxon>Kitasatosporales</taxon>
        <taxon>Streptomycetaceae</taxon>
        <taxon>Streptomyces</taxon>
    </lineage>
</organism>
<proteinExistence type="inferred from homology"/>
<evidence type="ECO:0000313" key="7">
    <source>
        <dbReference type="EMBL" id="GAA3380843.1"/>
    </source>
</evidence>
<evidence type="ECO:0000256" key="6">
    <source>
        <dbReference type="RuleBase" id="RU365089"/>
    </source>
</evidence>
<comment type="caution">
    <text evidence="7">The sequence shown here is derived from an EMBL/GenBank/DDBJ whole genome shotgun (WGS) entry which is preliminary data.</text>
</comment>
<keyword evidence="8" id="KW-1185">Reference proteome</keyword>
<evidence type="ECO:0000256" key="2">
    <source>
        <dbReference type="ARBA" id="ARBA00010961"/>
    </source>
</evidence>
<dbReference type="EMBL" id="BAAAYL010000002">
    <property type="protein sequence ID" value="GAA3380843.1"/>
    <property type="molecule type" value="Genomic_DNA"/>
</dbReference>
<accession>A0ABP6SNB5</accession>
<reference evidence="8" key="1">
    <citation type="journal article" date="2019" name="Int. J. Syst. Evol. Microbiol.">
        <title>The Global Catalogue of Microorganisms (GCM) 10K type strain sequencing project: providing services to taxonomists for standard genome sequencing and annotation.</title>
        <authorList>
            <consortium name="The Broad Institute Genomics Platform"/>
            <consortium name="The Broad Institute Genome Sequencing Center for Infectious Disease"/>
            <person name="Wu L."/>
            <person name="Ma J."/>
        </authorList>
    </citation>
    <scope>NUCLEOTIDE SEQUENCE [LARGE SCALE GENOMIC DNA]</scope>
    <source>
        <strain evidence="8">JCM 9651</strain>
    </source>
</reference>
<sequence>MTPVRSRAASSTPTAKAAEDRFLDFQEEWGVKYPAVVQVWENAWAEFVPFLQFDTEIRRIVCTTNAIESVNARTRKAVRARGHFPNEAAALKCVYMAVMSLDPTGQGRKRWTMRWKPALQAFDGRLSVGRR</sequence>
<comment type="similarity">
    <text evidence="2 6">Belongs to the transposase mutator family.</text>
</comment>